<dbReference type="AlphaFoldDB" id="A0A540K8U6"/>
<proteinExistence type="predicted"/>
<reference evidence="1 2" key="1">
    <citation type="journal article" date="2019" name="G3 (Bethesda)">
        <title>Sequencing of a Wild Apple (Malus baccata) Genome Unravels the Differences Between Cultivated and Wild Apple Species Regarding Disease Resistance and Cold Tolerance.</title>
        <authorList>
            <person name="Chen X."/>
        </authorList>
    </citation>
    <scope>NUCLEOTIDE SEQUENCE [LARGE SCALE GENOMIC DNA]</scope>
    <source>
        <strain evidence="2">cv. Shandingzi</strain>
        <tissue evidence="1">Leaves</tissue>
    </source>
</reference>
<dbReference type="EMBL" id="VIEB01001719">
    <property type="protein sequence ID" value="TQD70644.1"/>
    <property type="molecule type" value="Genomic_DNA"/>
</dbReference>
<accession>A0A540K8U6</accession>
<evidence type="ECO:0000313" key="1">
    <source>
        <dbReference type="EMBL" id="TQD70644.1"/>
    </source>
</evidence>
<protein>
    <submittedName>
        <fullName evidence="1">Uncharacterized protein</fullName>
    </submittedName>
</protein>
<keyword evidence="2" id="KW-1185">Reference proteome</keyword>
<evidence type="ECO:0000313" key="2">
    <source>
        <dbReference type="Proteomes" id="UP000315295"/>
    </source>
</evidence>
<comment type="caution">
    <text evidence="1">The sequence shown here is derived from an EMBL/GenBank/DDBJ whole genome shotgun (WGS) entry which is preliminary data.</text>
</comment>
<dbReference type="Proteomes" id="UP000315295">
    <property type="component" value="Unassembled WGS sequence"/>
</dbReference>
<sequence>MVSDGAIKNKYDVNLSEGEEEEYERTARILTPTIPDLQELDDAAIKLVNHLQTLHTQNLVDKRFSVDLVVRKIVDEVNKLRNSDSNKGPKVLA</sequence>
<name>A0A540K8U6_MALBA</name>
<organism evidence="1 2">
    <name type="scientific">Malus baccata</name>
    <name type="common">Siberian crab apple</name>
    <name type="synonym">Pyrus baccata</name>
    <dbReference type="NCBI Taxonomy" id="106549"/>
    <lineage>
        <taxon>Eukaryota</taxon>
        <taxon>Viridiplantae</taxon>
        <taxon>Streptophyta</taxon>
        <taxon>Embryophyta</taxon>
        <taxon>Tracheophyta</taxon>
        <taxon>Spermatophyta</taxon>
        <taxon>Magnoliopsida</taxon>
        <taxon>eudicotyledons</taxon>
        <taxon>Gunneridae</taxon>
        <taxon>Pentapetalae</taxon>
        <taxon>rosids</taxon>
        <taxon>fabids</taxon>
        <taxon>Rosales</taxon>
        <taxon>Rosaceae</taxon>
        <taxon>Amygdaloideae</taxon>
        <taxon>Maleae</taxon>
        <taxon>Malus</taxon>
    </lineage>
</organism>
<gene>
    <name evidence="1" type="ORF">C1H46_043814</name>
</gene>